<evidence type="ECO:0000313" key="2">
    <source>
        <dbReference type="Proteomes" id="UP000221024"/>
    </source>
</evidence>
<dbReference type="AlphaFoldDB" id="A0A2H3P4U0"/>
<dbReference type="InterPro" id="IPR036249">
    <property type="entry name" value="Thioredoxin-like_sf"/>
</dbReference>
<dbReference type="SUPFAM" id="SSF52833">
    <property type="entry name" value="Thioredoxin-like"/>
    <property type="match status" value="1"/>
</dbReference>
<reference evidence="1 2" key="1">
    <citation type="submission" date="2017-10" db="EMBL/GenBank/DDBJ databases">
        <title>Draft genome of Longimonas halophila.</title>
        <authorList>
            <person name="Goh K.M."/>
            <person name="Shamsir M.S."/>
            <person name="Lim S.W."/>
        </authorList>
    </citation>
    <scope>NUCLEOTIDE SEQUENCE [LARGE SCALE GENOMIC DNA]</scope>
    <source>
        <strain evidence="1 2">KCTC 42399</strain>
    </source>
</reference>
<evidence type="ECO:0008006" key="3">
    <source>
        <dbReference type="Google" id="ProtNLM"/>
    </source>
</evidence>
<dbReference type="Proteomes" id="UP000221024">
    <property type="component" value="Unassembled WGS sequence"/>
</dbReference>
<dbReference type="InterPro" id="IPR009737">
    <property type="entry name" value="Aim32/Apd1-like"/>
</dbReference>
<dbReference type="EMBL" id="PDEP01000013">
    <property type="protein sequence ID" value="PEN05564.1"/>
    <property type="molecule type" value="Genomic_DNA"/>
</dbReference>
<accession>A0A2H3P4U0</accession>
<dbReference type="Pfam" id="PF06999">
    <property type="entry name" value="Suc_Fer-like"/>
    <property type="match status" value="1"/>
</dbReference>
<sequence length="288" mass="31931">MAGTATEASCWLLIEDPSPWARKAVEEAAWYPDIANTVQQWRTEVPTLRIQLIRRALTTWDRRGAIRCVVVRAGIDPVVHTRRVSDYADVAALNVPKLLQRGPSTLPEAPLVLTCTNGRRDACCAKWGRPVATAARQAHPEGAWQTSHLGGHRFAPTALVLPSGMHYGWLDAEAVPTVVAAHQERTVYSLSHCRGRVTQKRPVQAACVALRKRLHCTALDDGMGQIVAHPHESVWQVAVQMQGRTYRAQVQAQPGPAFRHSCRSDTPKPSTVWQVAWEDESQRIDSRA</sequence>
<keyword evidence="2" id="KW-1185">Reference proteome</keyword>
<protein>
    <recommendedName>
        <fullName evidence="3">Sucrase ferredoxin</fullName>
    </recommendedName>
</protein>
<gene>
    <name evidence="1" type="ORF">CRI93_12785</name>
</gene>
<dbReference type="Gene3D" id="3.40.30.10">
    <property type="entry name" value="Glutaredoxin"/>
    <property type="match status" value="1"/>
</dbReference>
<evidence type="ECO:0000313" key="1">
    <source>
        <dbReference type="EMBL" id="PEN05564.1"/>
    </source>
</evidence>
<comment type="caution">
    <text evidence="1">The sequence shown here is derived from an EMBL/GenBank/DDBJ whole genome shotgun (WGS) entry which is preliminary data.</text>
</comment>
<name>A0A2H3P4U0_9BACT</name>
<proteinExistence type="predicted"/>
<organism evidence="1 2">
    <name type="scientific">Longimonas halophila</name>
    <dbReference type="NCBI Taxonomy" id="1469170"/>
    <lineage>
        <taxon>Bacteria</taxon>
        <taxon>Pseudomonadati</taxon>
        <taxon>Rhodothermota</taxon>
        <taxon>Rhodothermia</taxon>
        <taxon>Rhodothermales</taxon>
        <taxon>Salisaetaceae</taxon>
        <taxon>Longimonas</taxon>
    </lineage>
</organism>